<feature type="transmembrane region" description="Helical" evidence="6">
    <location>
        <begin position="158"/>
        <end position="175"/>
    </location>
</feature>
<feature type="transmembrane region" description="Helical" evidence="6">
    <location>
        <begin position="71"/>
        <end position="93"/>
    </location>
</feature>
<gene>
    <name evidence="7" type="ORF">ESZ54_02900</name>
</gene>
<dbReference type="PANTHER" id="PTHR43370:SF1">
    <property type="entry name" value="GUANOSINE ABC TRANSPORTER PERMEASE PROTEIN NUPQ"/>
    <property type="match status" value="1"/>
</dbReference>
<protein>
    <submittedName>
        <fullName evidence="7">ABC transporter permease</fullName>
    </submittedName>
</protein>
<dbReference type="Pfam" id="PF02653">
    <property type="entry name" value="BPD_transp_2"/>
    <property type="match status" value="1"/>
</dbReference>
<dbReference type="EMBL" id="SDGV01000006">
    <property type="protein sequence ID" value="THB61863.1"/>
    <property type="molecule type" value="Genomic_DNA"/>
</dbReference>
<dbReference type="InterPro" id="IPR001851">
    <property type="entry name" value="ABC_transp_permease"/>
</dbReference>
<proteinExistence type="predicted"/>
<keyword evidence="4 6" id="KW-1133">Transmembrane helix</keyword>
<reference evidence="7 8" key="1">
    <citation type="submission" date="2019-01" db="EMBL/GenBank/DDBJ databases">
        <title>Vagococcus silagei sp. nov. isolated from brewer's grain.</title>
        <authorList>
            <person name="Guu J.-R."/>
        </authorList>
    </citation>
    <scope>NUCLEOTIDE SEQUENCE [LARGE SCALE GENOMIC DNA]</scope>
    <source>
        <strain evidence="7 8">2B-2</strain>
    </source>
</reference>
<keyword evidence="2" id="KW-1003">Cell membrane</keyword>
<evidence type="ECO:0000313" key="8">
    <source>
        <dbReference type="Proteomes" id="UP000310506"/>
    </source>
</evidence>
<evidence type="ECO:0000256" key="3">
    <source>
        <dbReference type="ARBA" id="ARBA00022692"/>
    </source>
</evidence>
<feature type="transmembrane region" description="Helical" evidence="6">
    <location>
        <begin position="38"/>
        <end position="59"/>
    </location>
</feature>
<dbReference type="Proteomes" id="UP000310506">
    <property type="component" value="Unassembled WGS sequence"/>
</dbReference>
<feature type="transmembrane region" description="Helical" evidence="6">
    <location>
        <begin position="285"/>
        <end position="304"/>
    </location>
</feature>
<dbReference type="CDD" id="cd06580">
    <property type="entry name" value="TM_PBP1_transp_TpRbsC_like"/>
    <property type="match status" value="1"/>
</dbReference>
<dbReference type="RefSeq" id="WP_136136182.1">
    <property type="nucleotide sequence ID" value="NZ_SDGV01000006.1"/>
</dbReference>
<evidence type="ECO:0000256" key="6">
    <source>
        <dbReference type="SAM" id="Phobius"/>
    </source>
</evidence>
<keyword evidence="3 6" id="KW-0812">Transmembrane</keyword>
<dbReference type="PANTHER" id="PTHR43370">
    <property type="entry name" value="SUGAR ABC TRANSPORTER INTEGRAL MEMBRANE PROTEIN-RELATED"/>
    <property type="match status" value="1"/>
</dbReference>
<name>A0A4S3B7J0_9ENTE</name>
<dbReference type="GO" id="GO:0005886">
    <property type="term" value="C:plasma membrane"/>
    <property type="evidence" value="ECO:0007669"/>
    <property type="project" value="UniProtKB-SubCell"/>
</dbReference>
<dbReference type="AlphaFoldDB" id="A0A4S3B7J0"/>
<evidence type="ECO:0000256" key="2">
    <source>
        <dbReference type="ARBA" id="ARBA00022475"/>
    </source>
</evidence>
<evidence type="ECO:0000256" key="4">
    <source>
        <dbReference type="ARBA" id="ARBA00022989"/>
    </source>
</evidence>
<organism evidence="7 8">
    <name type="scientific">Vagococcus silagei</name>
    <dbReference type="NCBI Taxonomy" id="2508885"/>
    <lineage>
        <taxon>Bacteria</taxon>
        <taxon>Bacillati</taxon>
        <taxon>Bacillota</taxon>
        <taxon>Bacilli</taxon>
        <taxon>Lactobacillales</taxon>
        <taxon>Enterococcaceae</taxon>
        <taxon>Vagococcus</taxon>
    </lineage>
</organism>
<comment type="caution">
    <text evidence="7">The sequence shown here is derived from an EMBL/GenBank/DDBJ whole genome shotgun (WGS) entry which is preliminary data.</text>
</comment>
<feature type="transmembrane region" description="Helical" evidence="6">
    <location>
        <begin position="205"/>
        <end position="224"/>
    </location>
</feature>
<comment type="subcellular location">
    <subcellularLocation>
        <location evidence="1">Cell membrane</location>
        <topology evidence="1">Multi-pass membrane protein</topology>
    </subcellularLocation>
</comment>
<feature type="transmembrane region" description="Helical" evidence="6">
    <location>
        <begin position="99"/>
        <end position="122"/>
    </location>
</feature>
<evidence type="ECO:0000313" key="7">
    <source>
        <dbReference type="EMBL" id="THB61863.1"/>
    </source>
</evidence>
<keyword evidence="5 6" id="KW-0472">Membrane</keyword>
<dbReference type="OrthoDB" id="9792579at2"/>
<dbReference type="GO" id="GO:0022857">
    <property type="term" value="F:transmembrane transporter activity"/>
    <property type="evidence" value="ECO:0007669"/>
    <property type="project" value="InterPro"/>
</dbReference>
<evidence type="ECO:0000256" key="5">
    <source>
        <dbReference type="ARBA" id="ARBA00023136"/>
    </source>
</evidence>
<keyword evidence="8" id="KW-1185">Reference proteome</keyword>
<sequence>MDAKTLETIGSLIAQTLVYSTPLIFTALGGTFSERSGVVNVGLEGIMVMGAFSSVVFNLTFAGTFGAWTPWIACIVGGLVGMVFSLLHAVATVNLRADHIISGTVINLMAPALSIFLVKIIYGKGQTDQIKETFGYFDFPGLSKIPVLGPLFFKNTTAPAFVAILVAVIAWYVLFKTKFGLRLRAVGENPQACDTLGINVYGMKYAGVLISGFLGGMGGAVFAHSIAGRFAITTISGQGFISMAAMIFGKWNPLGAMGAALFFGFAQNISIVGEGLPVISSIPKVYMEIAPYVLTIIVLVLFIGKSTGPKENGKTYIKSK</sequence>
<evidence type="ECO:0000256" key="1">
    <source>
        <dbReference type="ARBA" id="ARBA00004651"/>
    </source>
</evidence>
<feature type="transmembrane region" description="Helical" evidence="6">
    <location>
        <begin position="12"/>
        <end position="32"/>
    </location>
</feature>
<accession>A0A4S3B7J0</accession>